<feature type="transmembrane region" description="Helical" evidence="5">
    <location>
        <begin position="349"/>
        <end position="366"/>
    </location>
</feature>
<feature type="transmembrane region" description="Helical" evidence="5">
    <location>
        <begin position="261"/>
        <end position="281"/>
    </location>
</feature>
<name>A0A7J3ZJ75_9CREN</name>
<feature type="domain" description="EamA" evidence="6">
    <location>
        <begin position="82"/>
        <end position="220"/>
    </location>
</feature>
<feature type="transmembrane region" description="Helical" evidence="5">
    <location>
        <begin position="148"/>
        <end position="170"/>
    </location>
</feature>
<protein>
    <submittedName>
        <fullName evidence="7">DMT family transporter</fullName>
    </submittedName>
</protein>
<feature type="transmembrane region" description="Helical" evidence="5">
    <location>
        <begin position="293"/>
        <end position="312"/>
    </location>
</feature>
<dbReference type="InterPro" id="IPR050638">
    <property type="entry name" value="AA-Vitamin_Transporters"/>
</dbReference>
<evidence type="ECO:0000256" key="1">
    <source>
        <dbReference type="ARBA" id="ARBA00004141"/>
    </source>
</evidence>
<evidence type="ECO:0000256" key="2">
    <source>
        <dbReference type="ARBA" id="ARBA00022692"/>
    </source>
</evidence>
<feature type="transmembrane region" description="Helical" evidence="5">
    <location>
        <begin position="116"/>
        <end position="136"/>
    </location>
</feature>
<keyword evidence="3 5" id="KW-1133">Transmembrane helix</keyword>
<dbReference type="AlphaFoldDB" id="A0A7J3ZJ75"/>
<evidence type="ECO:0000256" key="5">
    <source>
        <dbReference type="SAM" id="Phobius"/>
    </source>
</evidence>
<dbReference type="SUPFAM" id="SSF103481">
    <property type="entry name" value="Multidrug resistance efflux transporter EmrE"/>
    <property type="match status" value="2"/>
</dbReference>
<dbReference type="InterPro" id="IPR037185">
    <property type="entry name" value="EmrE-like"/>
</dbReference>
<dbReference type="GO" id="GO:0016020">
    <property type="term" value="C:membrane"/>
    <property type="evidence" value="ECO:0007669"/>
    <property type="project" value="UniProtKB-SubCell"/>
</dbReference>
<comment type="caution">
    <text evidence="7">The sequence shown here is derived from an EMBL/GenBank/DDBJ whole genome shotgun (WGS) entry which is preliminary data.</text>
</comment>
<gene>
    <name evidence="7" type="ORF">ENM78_00435</name>
</gene>
<feature type="transmembrane region" description="Helical" evidence="5">
    <location>
        <begin position="182"/>
        <end position="215"/>
    </location>
</feature>
<sequence>MQMLAQSSMHSLLLSLSSMHTSNTPCSRWYGAPLPVLAPPPYKSCAGPWIPTLMGDSLICPHSSNGTLKREYRLRGMGESLLGACLAVAASFSWSVGAVFYWVGVGSVRSPLVANWVRTPAALLVMLAIAVSTKGLESVLGAFLNHRGLSYVVLATVLAIVGGDTLYIAALRDAGVSVTYPIAYSYVVVASVLSVLLLEESASVGLVAGVVLVLLGAYTMGRASEGQGSGENPRRGVLEAVGACMLWGGGVVAFKLASMEIAPVAVGAVKALVVLLLLSPFAGRLRGASLKAVVALWLGGAVSLGLGDWLYYQSLLALGASRTSVVVTTSLAFSLVLARLLLEEEITPRKAVAATLIWAGALLAIYY</sequence>
<organism evidence="7">
    <name type="scientific">Fervidicoccus fontis</name>
    <dbReference type="NCBI Taxonomy" id="683846"/>
    <lineage>
        <taxon>Archaea</taxon>
        <taxon>Thermoproteota</taxon>
        <taxon>Thermoprotei</taxon>
        <taxon>Fervidicoccales</taxon>
        <taxon>Fervidicoccaceae</taxon>
        <taxon>Fervidicoccus</taxon>
    </lineage>
</organism>
<dbReference type="InterPro" id="IPR000620">
    <property type="entry name" value="EamA_dom"/>
</dbReference>
<dbReference type="Pfam" id="PF00892">
    <property type="entry name" value="EamA"/>
    <property type="match status" value="2"/>
</dbReference>
<evidence type="ECO:0000259" key="6">
    <source>
        <dbReference type="Pfam" id="PF00892"/>
    </source>
</evidence>
<feature type="transmembrane region" description="Helical" evidence="5">
    <location>
        <begin position="324"/>
        <end position="342"/>
    </location>
</feature>
<dbReference type="PANTHER" id="PTHR32322">
    <property type="entry name" value="INNER MEMBRANE TRANSPORTER"/>
    <property type="match status" value="1"/>
</dbReference>
<proteinExistence type="predicted"/>
<evidence type="ECO:0000256" key="4">
    <source>
        <dbReference type="ARBA" id="ARBA00023136"/>
    </source>
</evidence>
<accession>A0A7J3ZJ75</accession>
<feature type="domain" description="EamA" evidence="6">
    <location>
        <begin position="235"/>
        <end position="365"/>
    </location>
</feature>
<feature type="transmembrane region" description="Helical" evidence="5">
    <location>
        <begin position="80"/>
        <end position="104"/>
    </location>
</feature>
<keyword evidence="4 5" id="KW-0472">Membrane</keyword>
<feature type="transmembrane region" description="Helical" evidence="5">
    <location>
        <begin position="236"/>
        <end position="255"/>
    </location>
</feature>
<keyword evidence="2 5" id="KW-0812">Transmembrane</keyword>
<comment type="subcellular location">
    <subcellularLocation>
        <location evidence="1">Membrane</location>
        <topology evidence="1">Multi-pass membrane protein</topology>
    </subcellularLocation>
</comment>
<dbReference type="EMBL" id="DRZC01000010">
    <property type="protein sequence ID" value="HHQ79922.1"/>
    <property type="molecule type" value="Genomic_DNA"/>
</dbReference>
<dbReference type="PANTHER" id="PTHR32322:SF2">
    <property type="entry name" value="EAMA DOMAIN-CONTAINING PROTEIN"/>
    <property type="match status" value="1"/>
</dbReference>
<reference evidence="7" key="1">
    <citation type="journal article" date="2020" name="mSystems">
        <title>Genome- and Community-Level Interaction Insights into Carbon Utilization and Element Cycling Functions of Hydrothermarchaeota in Hydrothermal Sediment.</title>
        <authorList>
            <person name="Zhou Z."/>
            <person name="Liu Y."/>
            <person name="Xu W."/>
            <person name="Pan J."/>
            <person name="Luo Z.H."/>
            <person name="Li M."/>
        </authorList>
    </citation>
    <scope>NUCLEOTIDE SEQUENCE [LARGE SCALE GENOMIC DNA]</scope>
    <source>
        <strain evidence="7">SpSt-1116</strain>
    </source>
</reference>
<evidence type="ECO:0000256" key="3">
    <source>
        <dbReference type="ARBA" id="ARBA00022989"/>
    </source>
</evidence>
<evidence type="ECO:0000313" key="7">
    <source>
        <dbReference type="EMBL" id="HHQ79922.1"/>
    </source>
</evidence>